<feature type="transmembrane region" description="Helical" evidence="10">
    <location>
        <begin position="286"/>
        <end position="312"/>
    </location>
</feature>
<organism evidence="12 13">
    <name type="scientific">Haloferula sargassicola</name>
    <dbReference type="NCBI Taxonomy" id="490096"/>
    <lineage>
        <taxon>Bacteria</taxon>
        <taxon>Pseudomonadati</taxon>
        <taxon>Verrucomicrobiota</taxon>
        <taxon>Verrucomicrobiia</taxon>
        <taxon>Verrucomicrobiales</taxon>
        <taxon>Verrucomicrobiaceae</taxon>
        <taxon>Haloferula</taxon>
    </lineage>
</organism>
<dbReference type="InterPro" id="IPR023214">
    <property type="entry name" value="HAD_sf"/>
</dbReference>
<dbReference type="Pfam" id="PF00702">
    <property type="entry name" value="Hydrolase"/>
    <property type="match status" value="1"/>
</dbReference>
<keyword evidence="10" id="KW-1003">Cell membrane</keyword>
<dbReference type="InterPro" id="IPR001757">
    <property type="entry name" value="P_typ_ATPase"/>
</dbReference>
<reference evidence="12 13" key="1">
    <citation type="submission" date="2024-02" db="EMBL/GenBank/DDBJ databases">
        <title>Haloferula sargassicola NBRC 104335.</title>
        <authorList>
            <person name="Ichikawa N."/>
            <person name="Katano-Makiyama Y."/>
            <person name="Hidaka K."/>
        </authorList>
    </citation>
    <scope>NUCLEOTIDE SEQUENCE [LARGE SCALE GENOMIC DNA]</scope>
    <source>
        <strain evidence="12 13">NBRC 104335</strain>
    </source>
</reference>
<keyword evidence="6 10" id="KW-1133">Transmembrane helix</keyword>
<comment type="similarity">
    <text evidence="2 10">Belongs to the cation transport ATPase (P-type) (TC 3.A.3) family. Type IB subfamily.</text>
</comment>
<proteinExistence type="inferred from homology"/>
<dbReference type="EC" id="7.2.2.12" evidence="8"/>
<dbReference type="SUPFAM" id="SSF56784">
    <property type="entry name" value="HAD-like"/>
    <property type="match status" value="1"/>
</dbReference>
<dbReference type="SFLD" id="SFLDG00002">
    <property type="entry name" value="C1.7:_P-type_atpase_like"/>
    <property type="match status" value="1"/>
</dbReference>
<dbReference type="NCBIfam" id="TIGR01512">
    <property type="entry name" value="ATPase-IB2_Cd"/>
    <property type="match status" value="1"/>
</dbReference>
<evidence type="ECO:0000256" key="2">
    <source>
        <dbReference type="ARBA" id="ARBA00006024"/>
    </source>
</evidence>
<comment type="subcellular location">
    <subcellularLocation>
        <location evidence="10">Cell membrane</location>
    </subcellularLocation>
    <subcellularLocation>
        <location evidence="1">Membrane</location>
    </subcellularLocation>
</comment>
<keyword evidence="13" id="KW-1185">Reference proteome</keyword>
<gene>
    <name evidence="12" type="primary">cadA_2</name>
    <name evidence="12" type="ORF">Hsar01_03165</name>
</gene>
<name>A0ABP9UQU9_9BACT</name>
<evidence type="ECO:0000259" key="11">
    <source>
        <dbReference type="Pfam" id="PF00122"/>
    </source>
</evidence>
<dbReference type="InterPro" id="IPR044492">
    <property type="entry name" value="P_typ_ATPase_HD_dom"/>
</dbReference>
<dbReference type="PRINTS" id="PR00941">
    <property type="entry name" value="CDATPASE"/>
</dbReference>
<feature type="transmembrane region" description="Helical" evidence="10">
    <location>
        <begin position="254"/>
        <end position="274"/>
    </location>
</feature>
<evidence type="ECO:0000256" key="8">
    <source>
        <dbReference type="ARBA" id="ARBA00039097"/>
    </source>
</evidence>
<dbReference type="InterPro" id="IPR036412">
    <property type="entry name" value="HAD-like_sf"/>
</dbReference>
<comment type="catalytic activity">
    <reaction evidence="9">
        <text>Zn(2+)(in) + ATP + H2O = Zn(2+)(out) + ADP + phosphate + H(+)</text>
        <dbReference type="Rhea" id="RHEA:20621"/>
        <dbReference type="ChEBI" id="CHEBI:15377"/>
        <dbReference type="ChEBI" id="CHEBI:15378"/>
        <dbReference type="ChEBI" id="CHEBI:29105"/>
        <dbReference type="ChEBI" id="CHEBI:30616"/>
        <dbReference type="ChEBI" id="CHEBI:43474"/>
        <dbReference type="ChEBI" id="CHEBI:456216"/>
        <dbReference type="EC" id="7.2.2.12"/>
    </reaction>
</comment>
<evidence type="ECO:0000256" key="4">
    <source>
        <dbReference type="ARBA" id="ARBA00022723"/>
    </source>
</evidence>
<dbReference type="SFLD" id="SFLDF00027">
    <property type="entry name" value="p-type_atpase"/>
    <property type="match status" value="1"/>
</dbReference>
<dbReference type="Pfam" id="PF00122">
    <property type="entry name" value="E1-E2_ATPase"/>
    <property type="match status" value="1"/>
</dbReference>
<feature type="transmembrane region" description="Helical" evidence="10">
    <location>
        <begin position="29"/>
        <end position="47"/>
    </location>
</feature>
<keyword evidence="10" id="KW-0547">Nucleotide-binding</keyword>
<feature type="domain" description="P-type ATPase A" evidence="11">
    <location>
        <begin position="134"/>
        <end position="235"/>
    </location>
</feature>
<keyword evidence="7 10" id="KW-0472">Membrane</keyword>
<dbReference type="EMBL" id="BAABRI010000019">
    <property type="protein sequence ID" value="GAA5483928.1"/>
    <property type="molecule type" value="Genomic_DNA"/>
</dbReference>
<dbReference type="Gene3D" id="3.40.1110.10">
    <property type="entry name" value="Calcium-transporting ATPase, cytoplasmic domain N"/>
    <property type="match status" value="1"/>
</dbReference>
<keyword evidence="10" id="KW-0067">ATP-binding</keyword>
<protein>
    <recommendedName>
        <fullName evidence="8">P-type Zn(2+) transporter</fullName>
        <ecNumber evidence="8">7.2.2.12</ecNumber>
    </recommendedName>
</protein>
<feature type="transmembrane region" description="Helical" evidence="10">
    <location>
        <begin position="600"/>
        <end position="618"/>
    </location>
</feature>
<feature type="transmembrane region" description="Helical" evidence="10">
    <location>
        <begin position="54"/>
        <end position="73"/>
    </location>
</feature>
<dbReference type="InterPro" id="IPR008250">
    <property type="entry name" value="ATPase_P-typ_transduc_dom_A_sf"/>
</dbReference>
<dbReference type="InterPro" id="IPR018303">
    <property type="entry name" value="ATPase_P-typ_P_site"/>
</dbReference>
<accession>A0ABP9UQU9</accession>
<dbReference type="PROSITE" id="PS00154">
    <property type="entry name" value="ATPASE_E1_E2"/>
    <property type="match status" value="1"/>
</dbReference>
<evidence type="ECO:0000256" key="1">
    <source>
        <dbReference type="ARBA" id="ARBA00004370"/>
    </source>
</evidence>
<dbReference type="SFLD" id="SFLDS00003">
    <property type="entry name" value="Haloacid_Dehalogenase"/>
    <property type="match status" value="1"/>
</dbReference>
<keyword evidence="4 10" id="KW-0479">Metal-binding</keyword>
<evidence type="ECO:0000313" key="12">
    <source>
        <dbReference type="EMBL" id="GAA5483928.1"/>
    </source>
</evidence>
<dbReference type="InterPro" id="IPR027256">
    <property type="entry name" value="P-typ_ATPase_IB"/>
</dbReference>
<dbReference type="InterPro" id="IPR023299">
    <property type="entry name" value="ATPase_P-typ_cyto_dom_N"/>
</dbReference>
<dbReference type="PANTHER" id="PTHR48085">
    <property type="entry name" value="CADMIUM/ZINC-TRANSPORTING ATPASE HMA2-RELATED"/>
    <property type="match status" value="1"/>
</dbReference>
<dbReference type="Gene3D" id="2.70.150.10">
    <property type="entry name" value="Calcium-transporting ATPase, cytoplasmic transduction domain A"/>
    <property type="match status" value="1"/>
</dbReference>
<evidence type="ECO:0000256" key="5">
    <source>
        <dbReference type="ARBA" id="ARBA00022967"/>
    </source>
</evidence>
<comment type="caution">
    <text evidence="12">The sequence shown here is derived from an EMBL/GenBank/DDBJ whole genome shotgun (WGS) entry which is preliminary data.</text>
</comment>
<dbReference type="PANTHER" id="PTHR48085:SF5">
    <property type="entry name" value="CADMIUM_ZINC-TRANSPORTING ATPASE HMA4-RELATED"/>
    <property type="match status" value="1"/>
</dbReference>
<feature type="transmembrane region" description="Helical" evidence="10">
    <location>
        <begin position="624"/>
        <end position="645"/>
    </location>
</feature>
<evidence type="ECO:0000256" key="10">
    <source>
        <dbReference type="RuleBase" id="RU362081"/>
    </source>
</evidence>
<dbReference type="InterPro" id="IPR051014">
    <property type="entry name" value="Cation_Transport_ATPase_IB"/>
</dbReference>
<dbReference type="InterPro" id="IPR023298">
    <property type="entry name" value="ATPase_P-typ_TM_dom_sf"/>
</dbReference>
<dbReference type="NCBIfam" id="TIGR01525">
    <property type="entry name" value="ATPase-IB_hvy"/>
    <property type="match status" value="1"/>
</dbReference>
<dbReference type="InterPro" id="IPR059000">
    <property type="entry name" value="ATPase_P-type_domA"/>
</dbReference>
<keyword evidence="3 10" id="KW-0812">Transmembrane</keyword>
<evidence type="ECO:0000256" key="3">
    <source>
        <dbReference type="ARBA" id="ARBA00022692"/>
    </source>
</evidence>
<evidence type="ECO:0000256" key="6">
    <source>
        <dbReference type="ARBA" id="ARBA00022989"/>
    </source>
</evidence>
<dbReference type="PRINTS" id="PR00119">
    <property type="entry name" value="CATATPASE"/>
</dbReference>
<evidence type="ECO:0000313" key="13">
    <source>
        <dbReference type="Proteomes" id="UP001476282"/>
    </source>
</evidence>
<evidence type="ECO:0000256" key="9">
    <source>
        <dbReference type="ARBA" id="ARBA00047308"/>
    </source>
</evidence>
<evidence type="ECO:0000256" key="7">
    <source>
        <dbReference type="ARBA" id="ARBA00023136"/>
    </source>
</evidence>
<dbReference type="SUPFAM" id="SSF81665">
    <property type="entry name" value="Calcium ATPase, transmembrane domain M"/>
    <property type="match status" value="1"/>
</dbReference>
<dbReference type="SUPFAM" id="SSF81653">
    <property type="entry name" value="Calcium ATPase, transduction domain A"/>
    <property type="match status" value="1"/>
</dbReference>
<dbReference type="Proteomes" id="UP001476282">
    <property type="component" value="Unassembled WGS sequence"/>
</dbReference>
<keyword evidence="5" id="KW-1278">Translocase</keyword>
<dbReference type="Gene3D" id="3.40.50.1000">
    <property type="entry name" value="HAD superfamily/HAD-like"/>
    <property type="match status" value="1"/>
</dbReference>
<sequence length="651" mass="68750">MHQQTQEVKKSDCGCEHDHGSGLLPQKTLIAASGILTGLGLALKWSGLPESWQMTSFAIATLSGGCLVFPAAWKALLKVKLDMNVLMTVAVIGAWIIGEHAEAAAVVFLFALSEWLEGLSAERARNAVRSLMSLTPDTALRKLADGEIEEIQASAVGKGDLILVRSGQRIPLDGEVASGRSAVNQAPITGESVPVEKETGDDVYAGTVNGEGSLEVRVTTLAADSTLSRITRLVEEAESSRAPTQRFVDKFASIYTPLVFVAAILTALISPLFFGGEWQPWIYKALALLVIACPCALVIATPVSIVSGLTALARRGVLVKGGTHLEALGKLKALAVDKTGTITAGKPRVVGLRSLSDETEARVLALAASIDSHSEHPIARAVVEHAEARKVSIPKSFNYQSIPGQGAEAEIDGIFYFVGNHRLVHASGLCGEELEAKLREVESKGLSLAVLARQPHGDNPGEVLGLISIGDALRPDAQRALAALHEAGLKRIVMLSGDNQRTVDAIAKEAGLDEAFGDMMPEDKVTKLREMIARHGQVGMIGDGVNDAPALAIASVGIAMGAIGSDTAIETADVALMKDDLGKLAEAINLGRRTLGMIRFNIGFALLVKAVFLVLTFAGHATLWMAILADTGATLLVIVNSLRLLGRTREK</sequence>
<dbReference type="NCBIfam" id="TIGR01494">
    <property type="entry name" value="ATPase_P-type"/>
    <property type="match status" value="1"/>
</dbReference>